<dbReference type="AlphaFoldDB" id="A0A1R1JT15"/>
<protein>
    <submittedName>
        <fullName evidence="2">Diguanylate cyclase</fullName>
    </submittedName>
</protein>
<organism evidence="2 3">
    <name type="scientific">Alcaligenes xylosoxydans xylosoxydans</name>
    <name type="common">Achromobacter xylosoxidans</name>
    <dbReference type="NCBI Taxonomy" id="85698"/>
    <lineage>
        <taxon>Bacteria</taxon>
        <taxon>Pseudomonadati</taxon>
        <taxon>Pseudomonadota</taxon>
        <taxon>Betaproteobacteria</taxon>
        <taxon>Burkholderiales</taxon>
        <taxon>Alcaligenaceae</taxon>
        <taxon>Achromobacter</taxon>
    </lineage>
</organism>
<evidence type="ECO:0000313" key="2">
    <source>
        <dbReference type="EMBL" id="OMG86380.1"/>
    </source>
</evidence>
<keyword evidence="1" id="KW-0472">Membrane</keyword>
<evidence type="ECO:0000256" key="1">
    <source>
        <dbReference type="SAM" id="Phobius"/>
    </source>
</evidence>
<comment type="caution">
    <text evidence="2">The sequence shown here is derived from an EMBL/GenBank/DDBJ whole genome shotgun (WGS) entry which is preliminary data.</text>
</comment>
<keyword evidence="1" id="KW-1133">Transmembrane helix</keyword>
<feature type="transmembrane region" description="Helical" evidence="1">
    <location>
        <begin position="6"/>
        <end position="26"/>
    </location>
</feature>
<dbReference type="RefSeq" id="WP_076412336.1">
    <property type="nucleotide sequence ID" value="NZ_AP028040.1"/>
</dbReference>
<name>A0A1R1JT15_ALCXX</name>
<dbReference type="EMBL" id="MJMN01000015">
    <property type="protein sequence ID" value="OMG86380.1"/>
    <property type="molecule type" value="Genomic_DNA"/>
</dbReference>
<feature type="transmembrane region" description="Helical" evidence="1">
    <location>
        <begin position="46"/>
        <end position="79"/>
    </location>
</feature>
<feature type="transmembrane region" description="Helical" evidence="1">
    <location>
        <begin position="150"/>
        <end position="169"/>
    </location>
</feature>
<keyword evidence="1" id="KW-0812">Transmembrane</keyword>
<dbReference type="OrthoDB" id="6028296at2"/>
<proteinExistence type="predicted"/>
<reference evidence="2 3" key="1">
    <citation type="submission" date="2016-09" db="EMBL/GenBank/DDBJ databases">
        <title>Phylogenomics of Achromobacter.</title>
        <authorList>
            <person name="Jeukens J."/>
            <person name="Freschi L."/>
            <person name="Vincent A.T."/>
            <person name="Emond-Rheault J.-G."/>
            <person name="Kukavica-Ibrulj I."/>
            <person name="Charette S.J."/>
            <person name="Levesque R.C."/>
        </authorList>
    </citation>
    <scope>NUCLEOTIDE SEQUENCE [LARGE SCALE GENOMIC DNA]</scope>
    <source>
        <strain evidence="2 3">AUS488</strain>
    </source>
</reference>
<evidence type="ECO:0000313" key="3">
    <source>
        <dbReference type="Proteomes" id="UP000187251"/>
    </source>
</evidence>
<sequence>MHDPLFAILWYLILPLWLLAGFADWLCHRASHIAQTAGPKESVLHLLMFGEIGVGLLACLFLEINALVFVLLIVVFFLHEATALWDVSYAVQHRRVSPLEQHVHSFLEILPLAAGLIVAARHWDAFLSVFGLGTAAADWRLRPSLPTAPAGHVAALLLASVCLALAPYAQEWWRAWRVKRA</sequence>
<accession>A0A1R1JT15</accession>
<gene>
    <name evidence="2" type="ORF">BIZ92_26330</name>
</gene>
<dbReference type="Proteomes" id="UP000187251">
    <property type="component" value="Unassembled WGS sequence"/>
</dbReference>